<gene>
    <name evidence="2" type="ORF">PoB_004500100</name>
</gene>
<sequence length="97" mass="10832">MRPESLEEATSYILQYQFNHVAVYGEMEDRSAVTAVYSVLSPPPGITARKDLHHARSTEVEKMEDSIDKLEKDLTVTVSSEASEHAADVTAVTRTRH</sequence>
<evidence type="ECO:0000313" key="2">
    <source>
        <dbReference type="EMBL" id="GFO18496.1"/>
    </source>
</evidence>
<accession>A0AAV4BHZ0</accession>
<dbReference type="Proteomes" id="UP000735302">
    <property type="component" value="Unassembled WGS sequence"/>
</dbReference>
<comment type="caution">
    <text evidence="2">The sequence shown here is derived from an EMBL/GenBank/DDBJ whole genome shotgun (WGS) entry which is preliminary data.</text>
</comment>
<protein>
    <submittedName>
        <fullName evidence="2">Uncharacterized protein</fullName>
    </submittedName>
</protein>
<reference evidence="2 3" key="1">
    <citation type="journal article" date="2021" name="Elife">
        <title>Chloroplast acquisition without the gene transfer in kleptoplastic sea slugs, Plakobranchus ocellatus.</title>
        <authorList>
            <person name="Maeda T."/>
            <person name="Takahashi S."/>
            <person name="Yoshida T."/>
            <person name="Shimamura S."/>
            <person name="Takaki Y."/>
            <person name="Nagai Y."/>
            <person name="Toyoda A."/>
            <person name="Suzuki Y."/>
            <person name="Arimoto A."/>
            <person name="Ishii H."/>
            <person name="Satoh N."/>
            <person name="Nishiyama T."/>
            <person name="Hasebe M."/>
            <person name="Maruyama T."/>
            <person name="Minagawa J."/>
            <person name="Obokata J."/>
            <person name="Shigenobu S."/>
        </authorList>
    </citation>
    <scope>NUCLEOTIDE SEQUENCE [LARGE SCALE GENOMIC DNA]</scope>
</reference>
<dbReference type="AlphaFoldDB" id="A0AAV4BHZ0"/>
<feature type="region of interest" description="Disordered" evidence="1">
    <location>
        <begin position="78"/>
        <end position="97"/>
    </location>
</feature>
<keyword evidence="3" id="KW-1185">Reference proteome</keyword>
<organism evidence="2 3">
    <name type="scientific">Plakobranchus ocellatus</name>
    <dbReference type="NCBI Taxonomy" id="259542"/>
    <lineage>
        <taxon>Eukaryota</taxon>
        <taxon>Metazoa</taxon>
        <taxon>Spiralia</taxon>
        <taxon>Lophotrochozoa</taxon>
        <taxon>Mollusca</taxon>
        <taxon>Gastropoda</taxon>
        <taxon>Heterobranchia</taxon>
        <taxon>Euthyneura</taxon>
        <taxon>Panpulmonata</taxon>
        <taxon>Sacoglossa</taxon>
        <taxon>Placobranchoidea</taxon>
        <taxon>Plakobranchidae</taxon>
        <taxon>Plakobranchus</taxon>
    </lineage>
</organism>
<evidence type="ECO:0000256" key="1">
    <source>
        <dbReference type="SAM" id="MobiDB-lite"/>
    </source>
</evidence>
<evidence type="ECO:0000313" key="3">
    <source>
        <dbReference type="Proteomes" id="UP000735302"/>
    </source>
</evidence>
<proteinExistence type="predicted"/>
<dbReference type="EMBL" id="BLXT01004960">
    <property type="protein sequence ID" value="GFO18496.1"/>
    <property type="molecule type" value="Genomic_DNA"/>
</dbReference>
<name>A0AAV4BHZ0_9GAST</name>